<dbReference type="Proteomes" id="UP000886998">
    <property type="component" value="Unassembled WGS sequence"/>
</dbReference>
<dbReference type="EMBL" id="BMAV01014852">
    <property type="protein sequence ID" value="GFY63576.1"/>
    <property type="molecule type" value="Genomic_DNA"/>
</dbReference>
<dbReference type="AlphaFoldDB" id="A0A8X7CEI6"/>
<proteinExistence type="predicted"/>
<evidence type="ECO:0000313" key="1">
    <source>
        <dbReference type="EMBL" id="GFY63576.1"/>
    </source>
</evidence>
<comment type="caution">
    <text evidence="1">The sequence shown here is derived from an EMBL/GenBank/DDBJ whole genome shotgun (WGS) entry which is preliminary data.</text>
</comment>
<accession>A0A8X7CEI6</accession>
<protein>
    <submittedName>
        <fullName evidence="1">Uncharacterized protein</fullName>
    </submittedName>
</protein>
<sequence>MLEEPSNPFRVRNAKPKVMFAHRKTQRAREKSIPLVRCHRRLFEWPCKERTTIPIVARGQRNTVCKSGISILQGMLLCPFHCTRSESFGEGGVDAFQKRHDPLLEKRRHLE</sequence>
<organism evidence="1 2">
    <name type="scientific">Trichonephila inaurata madagascariensis</name>
    <dbReference type="NCBI Taxonomy" id="2747483"/>
    <lineage>
        <taxon>Eukaryota</taxon>
        <taxon>Metazoa</taxon>
        <taxon>Ecdysozoa</taxon>
        <taxon>Arthropoda</taxon>
        <taxon>Chelicerata</taxon>
        <taxon>Arachnida</taxon>
        <taxon>Araneae</taxon>
        <taxon>Araneomorphae</taxon>
        <taxon>Entelegynae</taxon>
        <taxon>Araneoidea</taxon>
        <taxon>Nephilidae</taxon>
        <taxon>Trichonephila</taxon>
        <taxon>Trichonephila inaurata</taxon>
    </lineage>
</organism>
<reference evidence="1" key="1">
    <citation type="submission" date="2020-08" db="EMBL/GenBank/DDBJ databases">
        <title>Multicomponent nature underlies the extraordinary mechanical properties of spider dragline silk.</title>
        <authorList>
            <person name="Kono N."/>
            <person name="Nakamura H."/>
            <person name="Mori M."/>
            <person name="Yoshida Y."/>
            <person name="Ohtoshi R."/>
            <person name="Malay A.D."/>
            <person name="Moran D.A.P."/>
            <person name="Tomita M."/>
            <person name="Numata K."/>
            <person name="Arakawa K."/>
        </authorList>
    </citation>
    <scope>NUCLEOTIDE SEQUENCE</scope>
</reference>
<keyword evidence="2" id="KW-1185">Reference proteome</keyword>
<name>A0A8X7CEI6_9ARAC</name>
<evidence type="ECO:0000313" key="2">
    <source>
        <dbReference type="Proteomes" id="UP000886998"/>
    </source>
</evidence>
<gene>
    <name evidence="1" type="ORF">TNIN_150811</name>
</gene>